<gene>
    <name evidence="1" type="ORF">AAA799D11_01666</name>
</gene>
<proteinExistence type="predicted"/>
<protein>
    <submittedName>
        <fullName evidence="1">Uncharacterized protein</fullName>
    </submittedName>
</protein>
<dbReference type="Proteomes" id="UP000029386">
    <property type="component" value="Unassembled WGS sequence"/>
</dbReference>
<reference evidence="1 2" key="1">
    <citation type="submission" date="2014-06" db="EMBL/GenBank/DDBJ databases">
        <authorList>
            <person name="Ngugi D.K."/>
            <person name="Blom J."/>
            <person name="Alam I."/>
            <person name="Rashid M."/>
            <person name="Baalawi W."/>
            <person name="Zhang G."/>
            <person name="Hikmawan T."/>
            <person name="Guan Y."/>
            <person name="Antunes A."/>
            <person name="Siam R."/>
            <person name="El-Dorry H."/>
            <person name="Bajic V."/>
            <person name="Stingl U."/>
        </authorList>
    </citation>
    <scope>NUCLEOTIDE SEQUENCE [LARGE SCALE GENOMIC DNA]</scope>
    <source>
        <strain evidence="1">SCGC AAA799-D11</strain>
    </source>
</reference>
<name>A0A087RMF6_9ARCH</name>
<evidence type="ECO:0000313" key="2">
    <source>
        <dbReference type="Proteomes" id="UP000029386"/>
    </source>
</evidence>
<sequence length="174" mass="20765">MGDDTKDRRRVLKRQQQESIKSVEEGGKYFFSEAQEYEKKGKEIHAIDCYNTAASTYDFLANDPSTSEYIDEEKRAHYNKMSSICKEKDDVYQHKKFATFVDENFVSAYRSHVEYFSELEKYEHEKENNPNILPPKDTRDRDIFRWKTEDIHKEIDAEVKRDKAKKGKTKKTKR</sequence>
<dbReference type="AlphaFoldDB" id="A0A087RMF6"/>
<keyword evidence="2" id="KW-1185">Reference proteome</keyword>
<accession>A0A087RMF6</accession>
<organism evidence="1 2">
    <name type="scientific">Marine Group I thaumarchaeote SCGC AAA799-D11</name>
    <dbReference type="NCBI Taxonomy" id="1502291"/>
    <lineage>
        <taxon>Archaea</taxon>
        <taxon>Nitrososphaerota</taxon>
        <taxon>Marine Group I</taxon>
    </lineage>
</organism>
<dbReference type="EMBL" id="JOSY01000074">
    <property type="protein sequence ID" value="KFM14660.1"/>
    <property type="molecule type" value="Genomic_DNA"/>
</dbReference>
<comment type="caution">
    <text evidence="1">The sequence shown here is derived from an EMBL/GenBank/DDBJ whole genome shotgun (WGS) entry which is preliminary data.</text>
</comment>
<evidence type="ECO:0000313" key="1">
    <source>
        <dbReference type="EMBL" id="KFM14660.1"/>
    </source>
</evidence>
<dbReference type="STRING" id="1502291.AAA799D11_01666"/>